<dbReference type="EMBL" id="JAHWGI010001088">
    <property type="protein sequence ID" value="KAK3922291.1"/>
    <property type="molecule type" value="Genomic_DNA"/>
</dbReference>
<evidence type="ECO:0000259" key="1">
    <source>
        <dbReference type="Pfam" id="PF20209"/>
    </source>
</evidence>
<evidence type="ECO:0000313" key="3">
    <source>
        <dbReference type="Proteomes" id="UP001219518"/>
    </source>
</evidence>
<dbReference type="AlphaFoldDB" id="A0AAE1HKE4"/>
<dbReference type="InterPro" id="IPR046700">
    <property type="entry name" value="DUF6570"/>
</dbReference>
<dbReference type="Proteomes" id="UP001219518">
    <property type="component" value="Unassembled WGS sequence"/>
</dbReference>
<accession>A0AAE1HKE4</accession>
<reference evidence="2" key="2">
    <citation type="journal article" date="2023" name="BMC Genomics">
        <title>Pest status, molecular evolution, and epigenetic factors derived from the genome assembly of Frankliniella fusca, a thysanopteran phytovirus vector.</title>
        <authorList>
            <person name="Catto M.A."/>
            <person name="Labadie P.E."/>
            <person name="Jacobson A.L."/>
            <person name="Kennedy G.G."/>
            <person name="Srinivasan R."/>
            <person name="Hunt B.G."/>
        </authorList>
    </citation>
    <scope>NUCLEOTIDE SEQUENCE</scope>
    <source>
        <strain evidence="2">PL_HMW_Pooled</strain>
    </source>
</reference>
<proteinExistence type="predicted"/>
<name>A0AAE1HKE4_9NEOP</name>
<keyword evidence="3" id="KW-1185">Reference proteome</keyword>
<feature type="domain" description="DUF6570" evidence="1">
    <location>
        <begin position="40"/>
        <end position="97"/>
    </location>
</feature>
<organism evidence="2 3">
    <name type="scientific">Frankliniella fusca</name>
    <dbReference type="NCBI Taxonomy" id="407009"/>
    <lineage>
        <taxon>Eukaryota</taxon>
        <taxon>Metazoa</taxon>
        <taxon>Ecdysozoa</taxon>
        <taxon>Arthropoda</taxon>
        <taxon>Hexapoda</taxon>
        <taxon>Insecta</taxon>
        <taxon>Pterygota</taxon>
        <taxon>Neoptera</taxon>
        <taxon>Paraneoptera</taxon>
        <taxon>Thysanoptera</taxon>
        <taxon>Terebrantia</taxon>
        <taxon>Thripoidea</taxon>
        <taxon>Thripidae</taxon>
        <taxon>Frankliniella</taxon>
    </lineage>
</organism>
<comment type="caution">
    <text evidence="2">The sequence shown here is derived from an EMBL/GenBank/DDBJ whole genome shotgun (WGS) entry which is preliminary data.</text>
</comment>
<sequence length="238" mass="27379">MTQEVRTDTGNRSGTLDNLRIGIFKKGVISDLMRTYFGTSLYVTPTDLDNVVVVKLTDNIQLPDFVVRMNVVLNALVWLKENNPNYFDFKIDYEKLNCLPDHGNVYSQLNSIKSDCNNNTESDNEDTDDYETLNLIYTDVPDVNQPSLRKSSDNVLVWPSIGKTPVNEFSSPGYLSMAFPHLFCYGKGDYSMPMMHKVSLSDYIKHLMLYEVFQRLEEMKNPQDGRRGGQQTSRRRFL</sequence>
<gene>
    <name evidence="2" type="ORF">KUF71_011760</name>
</gene>
<dbReference type="Pfam" id="PF20209">
    <property type="entry name" value="DUF6570"/>
    <property type="match status" value="1"/>
</dbReference>
<reference evidence="2" key="1">
    <citation type="submission" date="2021-07" db="EMBL/GenBank/DDBJ databases">
        <authorList>
            <person name="Catto M.A."/>
            <person name="Jacobson A."/>
            <person name="Kennedy G."/>
            <person name="Labadie P."/>
            <person name="Hunt B.G."/>
            <person name="Srinivasan R."/>
        </authorList>
    </citation>
    <scope>NUCLEOTIDE SEQUENCE</scope>
    <source>
        <strain evidence="2">PL_HMW_Pooled</strain>
        <tissue evidence="2">Head</tissue>
    </source>
</reference>
<evidence type="ECO:0000313" key="2">
    <source>
        <dbReference type="EMBL" id="KAK3922291.1"/>
    </source>
</evidence>
<protein>
    <submittedName>
        <fullName evidence="2">ADP-dependent (S)-NAD(P)H-hydrate dehydratase</fullName>
    </submittedName>
</protein>